<evidence type="ECO:0000313" key="2">
    <source>
        <dbReference type="Proteomes" id="UP001156905"/>
    </source>
</evidence>
<accession>A0ABQ6AZT5</accession>
<proteinExistence type="predicted"/>
<comment type="caution">
    <text evidence="1">The sequence shown here is derived from an EMBL/GenBank/DDBJ whole genome shotgun (WGS) entry which is preliminary data.</text>
</comment>
<evidence type="ECO:0000313" key="1">
    <source>
        <dbReference type="EMBL" id="GLR87575.1"/>
    </source>
</evidence>
<dbReference type="EMBL" id="BSOW01000015">
    <property type="protein sequence ID" value="GLR87575.1"/>
    <property type="molecule type" value="Genomic_DNA"/>
</dbReference>
<reference evidence="2" key="1">
    <citation type="journal article" date="2019" name="Int. J. Syst. Evol. Microbiol.">
        <title>The Global Catalogue of Microorganisms (GCM) 10K type strain sequencing project: providing services to taxonomists for standard genome sequencing and annotation.</title>
        <authorList>
            <consortium name="The Broad Institute Genomics Platform"/>
            <consortium name="The Broad Institute Genome Sequencing Center for Infectious Disease"/>
            <person name="Wu L."/>
            <person name="Ma J."/>
        </authorList>
    </citation>
    <scope>NUCLEOTIDE SEQUENCE [LARGE SCALE GENOMIC DNA]</scope>
    <source>
        <strain evidence="2">NBRC 102520</strain>
    </source>
</reference>
<gene>
    <name evidence="1" type="ORF">GCM10007857_42860</name>
</gene>
<protein>
    <submittedName>
        <fullName evidence="1">Uncharacterized protein</fullName>
    </submittedName>
</protein>
<sequence>MLIEPMPVMYLDVNERDSGRSCFTLAAGDGGQPPMAKPLSPDLRIRIL</sequence>
<name>A0ABQ6AZT5_9BRAD</name>
<dbReference type="Proteomes" id="UP001156905">
    <property type="component" value="Unassembled WGS sequence"/>
</dbReference>
<organism evidence="1 2">
    <name type="scientific">Bradyrhizobium iriomotense</name>
    <dbReference type="NCBI Taxonomy" id="441950"/>
    <lineage>
        <taxon>Bacteria</taxon>
        <taxon>Pseudomonadati</taxon>
        <taxon>Pseudomonadota</taxon>
        <taxon>Alphaproteobacteria</taxon>
        <taxon>Hyphomicrobiales</taxon>
        <taxon>Nitrobacteraceae</taxon>
        <taxon>Bradyrhizobium</taxon>
    </lineage>
</organism>
<keyword evidence="2" id="KW-1185">Reference proteome</keyword>